<dbReference type="InterPro" id="IPR050406">
    <property type="entry name" value="FGGY_Carb_Kinase"/>
</dbReference>
<dbReference type="EMBL" id="AEQN01000016">
    <property type="protein sequence ID" value="EFV01593.1"/>
    <property type="molecule type" value="Genomic_DNA"/>
</dbReference>
<dbReference type="AlphaFoldDB" id="E6MG53"/>
<dbReference type="Proteomes" id="UP000004754">
    <property type="component" value="Unassembled WGS sequence"/>
</dbReference>
<dbReference type="InterPro" id="IPR018483">
    <property type="entry name" value="Carb_kinase_FGGY_CS"/>
</dbReference>
<reference evidence="7 8" key="1">
    <citation type="submission" date="2010-12" db="EMBL/GenBank/DDBJ databases">
        <authorList>
            <person name="Muzny D."/>
            <person name="Qin X."/>
            <person name="Deng J."/>
            <person name="Jiang H."/>
            <person name="Liu Y."/>
            <person name="Qu J."/>
            <person name="Song X.-Z."/>
            <person name="Zhang L."/>
            <person name="Thornton R."/>
            <person name="Coyle M."/>
            <person name="Francisco L."/>
            <person name="Jackson L."/>
            <person name="Javaid M."/>
            <person name="Korchina V."/>
            <person name="Kovar C."/>
            <person name="Mata R."/>
            <person name="Mathew T."/>
            <person name="Ngo R."/>
            <person name="Nguyen L."/>
            <person name="Nguyen N."/>
            <person name="Okwuonu G."/>
            <person name="Ongeri F."/>
            <person name="Pham C."/>
            <person name="Simmons D."/>
            <person name="Wilczek-Boney K."/>
            <person name="Hale W."/>
            <person name="Jakkamsetti A."/>
            <person name="Pham P."/>
            <person name="Ruth R."/>
            <person name="San Lucas F."/>
            <person name="Warren J."/>
            <person name="Zhang J."/>
            <person name="Zhao Z."/>
            <person name="Zhou C."/>
            <person name="Zhu D."/>
            <person name="Lee S."/>
            <person name="Bess C."/>
            <person name="Blankenburg K."/>
            <person name="Forbes L."/>
            <person name="Fu Q."/>
            <person name="Gubbala S."/>
            <person name="Hirani K."/>
            <person name="Jayaseelan J.C."/>
            <person name="Lara F."/>
            <person name="Munidasa M."/>
            <person name="Palculict T."/>
            <person name="Patil S."/>
            <person name="Pu L.-L."/>
            <person name="Saada N."/>
            <person name="Tang L."/>
            <person name="Weissenberger G."/>
            <person name="Zhu Y."/>
            <person name="Hemphill L."/>
            <person name="Shang Y."/>
            <person name="Youmans B."/>
            <person name="Ayvaz T."/>
            <person name="Ross M."/>
            <person name="Santibanez J."/>
            <person name="Aqrawi P."/>
            <person name="Gross S."/>
            <person name="Joshi V."/>
            <person name="Fowler G."/>
            <person name="Nazareth L."/>
            <person name="Reid J."/>
            <person name="Worley K."/>
            <person name="Petrosino J."/>
            <person name="Highlander S."/>
            <person name="Gibbs R."/>
        </authorList>
    </citation>
    <scope>NUCLEOTIDE SEQUENCE [LARGE SCALE GENOMIC DNA]</scope>
    <source>
        <strain evidence="7 8">ATCC 23263</strain>
    </source>
</reference>
<dbReference type="CDD" id="cd07802">
    <property type="entry name" value="ASKHA_NBD_FGGY_EcLyxK-like"/>
    <property type="match status" value="1"/>
</dbReference>
<dbReference type="InterPro" id="IPR018484">
    <property type="entry name" value="FGGY_N"/>
</dbReference>
<evidence type="ECO:0000256" key="1">
    <source>
        <dbReference type="ARBA" id="ARBA00009156"/>
    </source>
</evidence>
<evidence type="ECO:0000256" key="3">
    <source>
        <dbReference type="ARBA" id="ARBA00022777"/>
    </source>
</evidence>
<evidence type="ECO:0000259" key="5">
    <source>
        <dbReference type="Pfam" id="PF00370"/>
    </source>
</evidence>
<feature type="domain" description="Carbohydrate kinase FGGY C-terminal" evidence="6">
    <location>
        <begin position="267"/>
        <end position="453"/>
    </location>
</feature>
<evidence type="ECO:0000256" key="4">
    <source>
        <dbReference type="RuleBase" id="RU003733"/>
    </source>
</evidence>
<name>E6MG53_9FIRM</name>
<dbReference type="eggNOG" id="COG1070">
    <property type="taxonomic scope" value="Bacteria"/>
</dbReference>
<dbReference type="PROSITE" id="PS00445">
    <property type="entry name" value="FGGY_KINASES_2"/>
    <property type="match status" value="1"/>
</dbReference>
<dbReference type="PANTHER" id="PTHR43095">
    <property type="entry name" value="SUGAR KINASE"/>
    <property type="match status" value="1"/>
</dbReference>
<keyword evidence="2 4" id="KW-0808">Transferase</keyword>
<evidence type="ECO:0000313" key="7">
    <source>
        <dbReference type="EMBL" id="EFV01593.1"/>
    </source>
</evidence>
<gene>
    <name evidence="7" type="ORF">HMP0721_0986</name>
</gene>
<evidence type="ECO:0000313" key="8">
    <source>
        <dbReference type="Proteomes" id="UP000004754"/>
    </source>
</evidence>
<dbReference type="InterPro" id="IPR043129">
    <property type="entry name" value="ATPase_NBD"/>
</dbReference>
<dbReference type="GO" id="GO:0005975">
    <property type="term" value="P:carbohydrate metabolic process"/>
    <property type="evidence" value="ECO:0007669"/>
    <property type="project" value="InterPro"/>
</dbReference>
<comment type="similarity">
    <text evidence="1 4">Belongs to the FGGY kinase family.</text>
</comment>
<dbReference type="HOGENOM" id="CLU_009281_3_1_9"/>
<dbReference type="GO" id="GO:0016773">
    <property type="term" value="F:phosphotransferase activity, alcohol group as acceptor"/>
    <property type="evidence" value="ECO:0007669"/>
    <property type="project" value="InterPro"/>
</dbReference>
<dbReference type="Pfam" id="PF00370">
    <property type="entry name" value="FGGY_N"/>
    <property type="match status" value="1"/>
</dbReference>
<dbReference type="PIRSF" id="PIRSF000538">
    <property type="entry name" value="GlpK"/>
    <property type="match status" value="1"/>
</dbReference>
<dbReference type="GO" id="GO:0016301">
    <property type="term" value="F:kinase activity"/>
    <property type="evidence" value="ECO:0007669"/>
    <property type="project" value="UniProtKB-KW"/>
</dbReference>
<dbReference type="SUPFAM" id="SSF53067">
    <property type="entry name" value="Actin-like ATPase domain"/>
    <property type="match status" value="2"/>
</dbReference>
<dbReference type="PANTHER" id="PTHR43095:SF3">
    <property type="entry name" value="L-XYLULOSE_3-KETO-L-GULONATE KINASE"/>
    <property type="match status" value="1"/>
</dbReference>
<protein>
    <submittedName>
        <fullName evidence="7">Carbohydrate kinase, FGGY family protein</fullName>
    </submittedName>
</protein>
<organism evidence="7 8">
    <name type="scientific">Pseudoramibacter alactolyticus ATCC 23263</name>
    <dbReference type="NCBI Taxonomy" id="887929"/>
    <lineage>
        <taxon>Bacteria</taxon>
        <taxon>Bacillati</taxon>
        <taxon>Bacillota</taxon>
        <taxon>Clostridia</taxon>
        <taxon>Eubacteriales</taxon>
        <taxon>Eubacteriaceae</taxon>
        <taxon>Pseudoramibacter</taxon>
    </lineage>
</organism>
<sequence>MDKEKIMGAYLLGLDNGGTITKVALYDLKGHEVAVSSRKTALIQPEPGFTERDGDEMWAANVGAIRSVLSEAGISGEEVLGVAATGHGNGLYLTRADGTPAYNGIISTDSRGKEFAIAWNSDGTFERILPKTMQSCWAGQPTTILRWFMKYRPEVLTDTRWILMCKDFIRMKLTGEPYAEITDYSGSSLMNVRDVCYDRVLLAEMGLESIYDKLPPLKYAGEICGRVTEEAAGLTGLKAGTPVAGGSMDIHASAMAVGVTDENTMCVVAGTWSINEYISRKPVVDKDLFMTSIDTIPGYWMILEGSPTSASNLEWFLTEILRDVDLKGKDIYEVSNASVEKIGEQDCGLVFLPFLFGTNVHVNAKGAFVGLQSWHTRGNMLRAVYEGIVFSHRYHIEKLLKYRDKPALIRMAGGVAKSEIWVQMFADVLQTPIEVARSQELGALGAAICAGVATGVFASFKEASTSMVDVMYTAKPDPAKKAIYDKKYVRYRKVIDALDGVWDDWDV</sequence>
<proteinExistence type="inferred from homology"/>
<dbReference type="InterPro" id="IPR000577">
    <property type="entry name" value="Carb_kinase_FGGY"/>
</dbReference>
<dbReference type="InterPro" id="IPR018485">
    <property type="entry name" value="FGGY_C"/>
</dbReference>
<dbReference type="Pfam" id="PF02782">
    <property type="entry name" value="FGGY_C"/>
    <property type="match status" value="1"/>
</dbReference>
<keyword evidence="8" id="KW-1185">Reference proteome</keyword>
<evidence type="ECO:0000256" key="2">
    <source>
        <dbReference type="ARBA" id="ARBA00022679"/>
    </source>
</evidence>
<dbReference type="Gene3D" id="3.30.420.40">
    <property type="match status" value="2"/>
</dbReference>
<evidence type="ECO:0000259" key="6">
    <source>
        <dbReference type="Pfam" id="PF02782"/>
    </source>
</evidence>
<keyword evidence="3 4" id="KW-0418">Kinase</keyword>
<accession>E6MG53</accession>
<feature type="domain" description="Carbohydrate kinase FGGY N-terminal" evidence="5">
    <location>
        <begin position="10"/>
        <end position="255"/>
    </location>
</feature>
<comment type="caution">
    <text evidence="7">The sequence shown here is derived from an EMBL/GenBank/DDBJ whole genome shotgun (WGS) entry which is preliminary data.</text>
</comment>
<dbReference type="STRING" id="887929.HMP0721_0986"/>